<dbReference type="PIRSF" id="PIRSF000429">
    <property type="entry name" value="Ac-CoA_Ac_transf"/>
    <property type="match status" value="1"/>
</dbReference>
<comment type="similarity">
    <text evidence="1 7">Belongs to the thiolase-like superfamily. Thiolase family.</text>
</comment>
<reference evidence="11" key="1">
    <citation type="submission" date="2016-11" db="EMBL/GenBank/DDBJ databases">
        <authorList>
            <person name="Varghese N."/>
            <person name="Submissions S."/>
        </authorList>
    </citation>
    <scope>NUCLEOTIDE SEQUENCE [LARGE SCALE GENOMIC DNA]</scope>
    <source>
        <strain evidence="11">CGMCC 1.6496</strain>
    </source>
</reference>
<evidence type="ECO:0000313" key="10">
    <source>
        <dbReference type="EMBL" id="SHH53055.1"/>
    </source>
</evidence>
<dbReference type="InterPro" id="IPR002155">
    <property type="entry name" value="Thiolase"/>
</dbReference>
<evidence type="ECO:0000256" key="7">
    <source>
        <dbReference type="RuleBase" id="RU003557"/>
    </source>
</evidence>
<dbReference type="EC" id="2.3.1.9" evidence="2"/>
<dbReference type="FunFam" id="3.40.47.10:FF:000010">
    <property type="entry name" value="Acetyl-CoA acetyltransferase (Thiolase)"/>
    <property type="match status" value="1"/>
</dbReference>
<dbReference type="InterPro" id="IPR020616">
    <property type="entry name" value="Thiolase_N"/>
</dbReference>
<organism evidence="10 11">
    <name type="scientific">Virgibacillus chiguensis</name>
    <dbReference type="NCBI Taxonomy" id="411959"/>
    <lineage>
        <taxon>Bacteria</taxon>
        <taxon>Bacillati</taxon>
        <taxon>Bacillota</taxon>
        <taxon>Bacilli</taxon>
        <taxon>Bacillales</taxon>
        <taxon>Bacillaceae</taxon>
        <taxon>Virgibacillus</taxon>
    </lineage>
</organism>
<sequence length="398" mass="42960">MKEVVIVDAVRTPIGRYNGSLKYVRPDDLASVVIQAIIDRQPKLPIDAINEVILGNANGAGEENRNVARMSLLLAGLPVHVTGTTVNRLCGSGMDAVHMAARAIMVGDGDIYIAGGTESMTRAPYVLPKSEFAFQRGNKTLLDTMIGWRFTNPRLEAMYGADSMPQTAENVAKQFQITREEQDDFAYASQMKAKAAIEANKFYDELTPVKYMFKGEEKVVDKDEHPRPATTREKLASLQPLFSGGTVTAGNTSGINDGASALLLMSKEKAEQLGVKPMARYIASGTSGVEPSIMGIGPIEASKKALQRANLQIEDVDLVELNEAFASQSIACMKQLELNPEIVNVNGGSIAFGHPLGASGARILTTLLHEMNRRNSKYALATMCIGVGQGIATVIEKW</sequence>
<feature type="domain" description="Thiolase C-terminal" evidence="9">
    <location>
        <begin position="276"/>
        <end position="397"/>
    </location>
</feature>
<feature type="active site" description="Proton acceptor" evidence="6">
    <location>
        <position position="354"/>
    </location>
</feature>
<evidence type="ECO:0000256" key="2">
    <source>
        <dbReference type="ARBA" id="ARBA00012705"/>
    </source>
</evidence>
<evidence type="ECO:0000256" key="5">
    <source>
        <dbReference type="ARBA" id="ARBA00030755"/>
    </source>
</evidence>
<protein>
    <recommendedName>
        <fullName evidence="2">acetyl-CoA C-acetyltransferase</fullName>
        <ecNumber evidence="2">2.3.1.9</ecNumber>
    </recommendedName>
    <alternativeName>
        <fullName evidence="5">Acetoacetyl-CoA thiolase</fullName>
    </alternativeName>
</protein>
<dbReference type="GO" id="GO:0003985">
    <property type="term" value="F:acetyl-CoA C-acetyltransferase activity"/>
    <property type="evidence" value="ECO:0007669"/>
    <property type="project" value="UniProtKB-EC"/>
</dbReference>
<evidence type="ECO:0000256" key="6">
    <source>
        <dbReference type="PIRSR" id="PIRSR000429-1"/>
    </source>
</evidence>
<dbReference type="CDD" id="cd00751">
    <property type="entry name" value="thiolase"/>
    <property type="match status" value="1"/>
</dbReference>
<keyword evidence="11" id="KW-1185">Reference proteome</keyword>
<name>A0A1M5TQF1_9BACI</name>
<dbReference type="PROSITE" id="PS00099">
    <property type="entry name" value="THIOLASE_3"/>
    <property type="match status" value="1"/>
</dbReference>
<dbReference type="EMBL" id="FQXD01000008">
    <property type="protein sequence ID" value="SHH53055.1"/>
    <property type="molecule type" value="Genomic_DNA"/>
</dbReference>
<feature type="domain" description="Thiolase N-terminal" evidence="8">
    <location>
        <begin position="4"/>
        <end position="268"/>
    </location>
</feature>
<dbReference type="PROSITE" id="PS00098">
    <property type="entry name" value="THIOLASE_1"/>
    <property type="match status" value="1"/>
</dbReference>
<dbReference type="Pfam" id="PF02803">
    <property type="entry name" value="Thiolase_C"/>
    <property type="match status" value="1"/>
</dbReference>
<proteinExistence type="inferred from homology"/>
<dbReference type="Pfam" id="PF00108">
    <property type="entry name" value="Thiolase_N"/>
    <property type="match status" value="1"/>
</dbReference>
<dbReference type="InterPro" id="IPR020613">
    <property type="entry name" value="Thiolase_CS"/>
</dbReference>
<evidence type="ECO:0000259" key="9">
    <source>
        <dbReference type="Pfam" id="PF02803"/>
    </source>
</evidence>
<dbReference type="InterPro" id="IPR020617">
    <property type="entry name" value="Thiolase_C"/>
</dbReference>
<dbReference type="PROSITE" id="PS00737">
    <property type="entry name" value="THIOLASE_2"/>
    <property type="match status" value="1"/>
</dbReference>
<keyword evidence="3 7" id="KW-0808">Transferase</keyword>
<evidence type="ECO:0000256" key="4">
    <source>
        <dbReference type="ARBA" id="ARBA00023315"/>
    </source>
</evidence>
<dbReference type="SUPFAM" id="SSF53901">
    <property type="entry name" value="Thiolase-like"/>
    <property type="match status" value="2"/>
</dbReference>
<dbReference type="InterPro" id="IPR016039">
    <property type="entry name" value="Thiolase-like"/>
</dbReference>
<evidence type="ECO:0000256" key="3">
    <source>
        <dbReference type="ARBA" id="ARBA00022679"/>
    </source>
</evidence>
<dbReference type="Proteomes" id="UP000184079">
    <property type="component" value="Unassembled WGS sequence"/>
</dbReference>
<evidence type="ECO:0000256" key="1">
    <source>
        <dbReference type="ARBA" id="ARBA00010982"/>
    </source>
</evidence>
<feature type="active site" description="Proton acceptor" evidence="6">
    <location>
        <position position="384"/>
    </location>
</feature>
<dbReference type="InterPro" id="IPR020610">
    <property type="entry name" value="Thiolase_AS"/>
</dbReference>
<dbReference type="Gene3D" id="3.40.47.10">
    <property type="match status" value="1"/>
</dbReference>
<gene>
    <name evidence="10" type="ORF">SAMN05421807_108103</name>
</gene>
<accession>A0A1M5TQF1</accession>
<dbReference type="PANTHER" id="PTHR18919:SF107">
    <property type="entry name" value="ACETYL-COA ACETYLTRANSFERASE, CYTOSOLIC"/>
    <property type="match status" value="1"/>
</dbReference>
<dbReference type="NCBIfam" id="TIGR01930">
    <property type="entry name" value="AcCoA-C-Actrans"/>
    <property type="match status" value="1"/>
</dbReference>
<feature type="active site" description="Acyl-thioester intermediate" evidence="6">
    <location>
        <position position="90"/>
    </location>
</feature>
<dbReference type="PANTHER" id="PTHR18919">
    <property type="entry name" value="ACETYL-COA C-ACYLTRANSFERASE"/>
    <property type="match status" value="1"/>
</dbReference>
<dbReference type="AlphaFoldDB" id="A0A1M5TQF1"/>
<keyword evidence="4 7" id="KW-0012">Acyltransferase</keyword>
<evidence type="ECO:0000259" key="8">
    <source>
        <dbReference type="Pfam" id="PF00108"/>
    </source>
</evidence>
<dbReference type="InterPro" id="IPR020615">
    <property type="entry name" value="Thiolase_acyl_enz_int_AS"/>
</dbReference>
<evidence type="ECO:0000313" key="11">
    <source>
        <dbReference type="Proteomes" id="UP000184079"/>
    </source>
</evidence>
<dbReference type="RefSeq" id="WP_073008760.1">
    <property type="nucleotide sequence ID" value="NZ_FQXD01000008.1"/>
</dbReference>
<dbReference type="OrthoDB" id="9764892at2"/>